<dbReference type="Gene3D" id="3.30.365.10">
    <property type="entry name" value="Aldehyde oxidase/xanthine dehydrogenase, molybdopterin binding domain"/>
    <property type="match status" value="4"/>
</dbReference>
<sequence length="726" mass="79093">MARREFLLKSGYLSIGFSLLGCTQGSNAATPTPLGEAADFSLDPQMAPLPDGSRIDAWLQVLENGQVRVLTGKMELGQGLKVVMQQVAGEELNIPPQRIDVLIADTGRTQNEGVTAGSRSVERSAMTVRRAAAAAREYMKQLAAKKWETDADALELTPEGVKNNSGTILSFTDLLAGQQLDTEIPQDVSLKPKDQYQWVGSPVPHPDLEKIVRGDAVYIQDMRLPEMVHARLVRPPVYDARLQSRDQAIERMPGVLQIVENGSFLAVIAEEEYQAVKAADALQKSAQWESGTALPEVRSWADYMLEQGEKANHPAPASGNAHHAIYSKPYVMHGSIGPSCAIAVYDEERLHIWSHSQGVYNLRATVSDMTGIPEESIRVTGVRGSGCYGHNGADDVGGDAALIAVAFPGRPVRLQWQRSDEHQWEPYGSAMRMELSASLDNSGRINSWRYDLWSDGHSTRPRGNAGNLIGARLLAEPAVFGGSGRVGGGTRNSEPYYRIPKVDVSDHHVAGPLRTSALRSLGAYANIFAIESFMDELAKKAGKDPLDFRIEHSDDERSVAVLEALRDLIKSEPAAAGEGLGIAFSRYKNSASYCAVAAKVRVDLEQKKIRPLKMWAVLEAGEAINTDGLKNQTEGGMIQSASWTLKEEVKFDTQEILSKNWTEYPIIRYDAIPETEVVIIDRPDLPPLGAGESAQGPAGAAIANAVYAACGKRVRELPIERYLFGS</sequence>
<keyword evidence="3" id="KW-1185">Reference proteome</keyword>
<dbReference type="PIRSF" id="PIRSF036389">
    <property type="entry name" value="IOR_B"/>
    <property type="match status" value="1"/>
</dbReference>
<dbReference type="AlphaFoldDB" id="A0A2D0N3Z8"/>
<dbReference type="InterPro" id="IPR012368">
    <property type="entry name" value="OxRdtase_Mopterin-bd_su_IorB"/>
</dbReference>
<comment type="caution">
    <text evidence="2">The sequence shown here is derived from an EMBL/GenBank/DDBJ whole genome shotgun (WGS) entry which is preliminary data.</text>
</comment>
<organism evidence="2 3">
    <name type="scientific">Flavilitoribacter nigricans (strain ATCC 23147 / DSM 23189 / NBRC 102662 / NCIMB 1420 / SS-2)</name>
    <name type="common">Lewinella nigricans</name>
    <dbReference type="NCBI Taxonomy" id="1122177"/>
    <lineage>
        <taxon>Bacteria</taxon>
        <taxon>Pseudomonadati</taxon>
        <taxon>Bacteroidota</taxon>
        <taxon>Saprospiria</taxon>
        <taxon>Saprospirales</taxon>
        <taxon>Lewinellaceae</taxon>
        <taxon>Flavilitoribacter</taxon>
    </lineage>
</organism>
<dbReference type="OrthoDB" id="9767994at2"/>
<proteinExistence type="predicted"/>
<evidence type="ECO:0000313" key="2">
    <source>
        <dbReference type="EMBL" id="PHN03167.1"/>
    </source>
</evidence>
<dbReference type="EMBL" id="PDUD01000034">
    <property type="protein sequence ID" value="PHN03167.1"/>
    <property type="molecule type" value="Genomic_DNA"/>
</dbReference>
<reference evidence="2 3" key="1">
    <citation type="submission" date="2017-10" db="EMBL/GenBank/DDBJ databases">
        <title>The draft genome sequence of Lewinella nigricans NBRC 102662.</title>
        <authorList>
            <person name="Wang K."/>
        </authorList>
    </citation>
    <scope>NUCLEOTIDE SEQUENCE [LARGE SCALE GENOMIC DNA]</scope>
    <source>
        <strain evidence="2 3">NBRC 102662</strain>
    </source>
</reference>
<name>A0A2D0N3Z8_FLAN2</name>
<dbReference type="InterPro" id="IPR046867">
    <property type="entry name" value="AldOxase/xan_DH_MoCoBD2"/>
</dbReference>
<protein>
    <submittedName>
        <fullName evidence="2">Aldehyde dehydrogenase</fullName>
    </submittedName>
</protein>
<evidence type="ECO:0000313" key="3">
    <source>
        <dbReference type="Proteomes" id="UP000223913"/>
    </source>
</evidence>
<dbReference type="PROSITE" id="PS51257">
    <property type="entry name" value="PROKAR_LIPOPROTEIN"/>
    <property type="match status" value="1"/>
</dbReference>
<evidence type="ECO:0000259" key="1">
    <source>
        <dbReference type="SMART" id="SM01008"/>
    </source>
</evidence>
<dbReference type="GO" id="GO:0016491">
    <property type="term" value="F:oxidoreductase activity"/>
    <property type="evidence" value="ECO:0007669"/>
    <property type="project" value="InterPro"/>
</dbReference>
<gene>
    <name evidence="2" type="ORF">CRP01_29025</name>
</gene>
<dbReference type="SMART" id="SM01008">
    <property type="entry name" value="Ald_Xan_dh_C"/>
    <property type="match status" value="1"/>
</dbReference>
<dbReference type="Pfam" id="PF20256">
    <property type="entry name" value="MoCoBD_2"/>
    <property type="match status" value="2"/>
</dbReference>
<dbReference type="InterPro" id="IPR000674">
    <property type="entry name" value="Ald_Oxase/Xan_DH_a/b"/>
</dbReference>
<dbReference type="SUPFAM" id="SSF56003">
    <property type="entry name" value="Molybdenum cofactor-binding domain"/>
    <property type="match status" value="2"/>
</dbReference>
<dbReference type="Pfam" id="PF02738">
    <property type="entry name" value="MoCoBD_1"/>
    <property type="match status" value="1"/>
</dbReference>
<dbReference type="PANTHER" id="PTHR47495">
    <property type="entry name" value="ALDEHYDE DEHYDROGENASE"/>
    <property type="match status" value="1"/>
</dbReference>
<dbReference type="Proteomes" id="UP000223913">
    <property type="component" value="Unassembled WGS sequence"/>
</dbReference>
<dbReference type="InterPro" id="IPR037165">
    <property type="entry name" value="AldOxase/xan_DH_Mopterin-bd_sf"/>
</dbReference>
<dbReference type="InterPro" id="IPR008274">
    <property type="entry name" value="AldOxase/xan_DH_MoCoBD1"/>
</dbReference>
<dbReference type="PANTHER" id="PTHR47495:SF1">
    <property type="entry name" value="BLL3820 PROTEIN"/>
    <property type="match status" value="1"/>
</dbReference>
<accession>A0A2D0N3Z8</accession>
<dbReference type="InterPro" id="IPR052516">
    <property type="entry name" value="N-heterocyclic_Hydroxylase"/>
</dbReference>
<dbReference type="Gene3D" id="3.90.1170.50">
    <property type="entry name" value="Aldehyde oxidase/xanthine dehydrogenase, a/b hammerhead"/>
    <property type="match status" value="1"/>
</dbReference>
<feature type="domain" description="Aldehyde oxidase/xanthine dehydrogenase a/b hammerhead" evidence="1">
    <location>
        <begin position="213"/>
        <end position="292"/>
    </location>
</feature>